<keyword evidence="6" id="KW-0496">Mitochondrion</keyword>
<evidence type="ECO:0000313" key="15">
    <source>
        <dbReference type="EMBL" id="CAD7087423.1"/>
    </source>
</evidence>
<reference evidence="15 16" key="1">
    <citation type="submission" date="2020-11" db="EMBL/GenBank/DDBJ databases">
        <authorList>
            <person name="Wallbank WR R."/>
            <person name="Pardo Diaz C."/>
            <person name="Kozak K."/>
            <person name="Martin S."/>
            <person name="Jiggins C."/>
            <person name="Moest M."/>
            <person name="Warren A I."/>
            <person name="Generalovic N T."/>
            <person name="Byers J.R.P. K."/>
            <person name="Montejo-Kovacevich G."/>
            <person name="Yen C E."/>
        </authorList>
    </citation>
    <scope>NUCLEOTIDE SEQUENCE [LARGE SCALE GENOMIC DNA]</scope>
</reference>
<comment type="catalytic activity">
    <reaction evidence="13">
        <text>O-phospho-L-seryl-[protein] + H2O = L-seryl-[protein] + phosphate</text>
        <dbReference type="Rhea" id="RHEA:20629"/>
        <dbReference type="Rhea" id="RHEA-COMP:9863"/>
        <dbReference type="Rhea" id="RHEA-COMP:11604"/>
        <dbReference type="ChEBI" id="CHEBI:15377"/>
        <dbReference type="ChEBI" id="CHEBI:29999"/>
        <dbReference type="ChEBI" id="CHEBI:43474"/>
        <dbReference type="ChEBI" id="CHEBI:83421"/>
        <dbReference type="EC" id="3.1.3.16"/>
    </reaction>
</comment>
<evidence type="ECO:0000256" key="8">
    <source>
        <dbReference type="ARBA" id="ARBA00037234"/>
    </source>
</evidence>
<keyword evidence="4" id="KW-1000">Mitochondrion outer membrane</keyword>
<organism evidence="15 16">
    <name type="scientific">Hermetia illucens</name>
    <name type="common">Black soldier fly</name>
    <dbReference type="NCBI Taxonomy" id="343691"/>
    <lineage>
        <taxon>Eukaryota</taxon>
        <taxon>Metazoa</taxon>
        <taxon>Ecdysozoa</taxon>
        <taxon>Arthropoda</taxon>
        <taxon>Hexapoda</taxon>
        <taxon>Insecta</taxon>
        <taxon>Pterygota</taxon>
        <taxon>Neoptera</taxon>
        <taxon>Endopterygota</taxon>
        <taxon>Diptera</taxon>
        <taxon>Brachycera</taxon>
        <taxon>Stratiomyomorpha</taxon>
        <taxon>Stratiomyidae</taxon>
        <taxon>Hermetiinae</taxon>
        <taxon>Hermetia</taxon>
    </lineage>
</organism>
<dbReference type="GO" id="GO:0004722">
    <property type="term" value="F:protein serine/threonine phosphatase activity"/>
    <property type="evidence" value="ECO:0007669"/>
    <property type="project" value="UniProtKB-EC"/>
</dbReference>
<dbReference type="EC" id="3.1.3.16" evidence="3"/>
<dbReference type="CDD" id="cd07067">
    <property type="entry name" value="HP_PGM_like"/>
    <property type="match status" value="1"/>
</dbReference>
<evidence type="ECO:0000256" key="6">
    <source>
        <dbReference type="ARBA" id="ARBA00023128"/>
    </source>
</evidence>
<dbReference type="Proteomes" id="UP000594454">
    <property type="component" value="Chromosome 4"/>
</dbReference>
<evidence type="ECO:0000256" key="13">
    <source>
        <dbReference type="ARBA" id="ARBA00047761"/>
    </source>
</evidence>
<dbReference type="GO" id="GO:0005741">
    <property type="term" value="C:mitochondrial outer membrane"/>
    <property type="evidence" value="ECO:0007669"/>
    <property type="project" value="UniProtKB-SubCell"/>
</dbReference>
<dbReference type="OrthoDB" id="2118094at2759"/>
<evidence type="ECO:0000256" key="4">
    <source>
        <dbReference type="ARBA" id="ARBA00022787"/>
    </source>
</evidence>
<dbReference type="FunFam" id="3.40.50.1240:FF:000009">
    <property type="entry name" value="serine/threonine-protein phosphatase PGAM5, mitochondrial isoform X1"/>
    <property type="match status" value="1"/>
</dbReference>
<comment type="subcellular location">
    <subcellularLocation>
        <location evidence="1">Mitochondrion outer membrane</location>
    </subcellularLocation>
</comment>
<evidence type="ECO:0000256" key="7">
    <source>
        <dbReference type="ARBA" id="ARBA00023136"/>
    </source>
</evidence>
<dbReference type="InterPro" id="IPR051021">
    <property type="entry name" value="Mito_Ser/Thr_phosphatase"/>
</dbReference>
<dbReference type="OMA" id="QLPLFAW"/>
<dbReference type="SMART" id="SM00855">
    <property type="entry name" value="PGAM"/>
    <property type="match status" value="1"/>
</dbReference>
<dbReference type="FunCoup" id="A0A7R8YW14">
    <property type="interactions" value="983"/>
</dbReference>
<dbReference type="InterPro" id="IPR029033">
    <property type="entry name" value="His_PPase_superfam"/>
</dbReference>
<dbReference type="PANTHER" id="PTHR20935">
    <property type="entry name" value="PHOSPHOGLYCERATE MUTASE-RELATED"/>
    <property type="match status" value="1"/>
</dbReference>
<dbReference type="SUPFAM" id="SSF53254">
    <property type="entry name" value="Phosphoglycerate mutase-like"/>
    <property type="match status" value="1"/>
</dbReference>
<evidence type="ECO:0000256" key="2">
    <source>
        <dbReference type="ARBA" id="ARBA00006717"/>
    </source>
</evidence>
<keyword evidence="7" id="KW-0472">Membrane</keyword>
<gene>
    <name evidence="15" type="ORF">HERILL_LOCUS10133</name>
</gene>
<evidence type="ECO:0000256" key="1">
    <source>
        <dbReference type="ARBA" id="ARBA00004294"/>
    </source>
</evidence>
<comment type="subunit">
    <text evidence="9">Interacts with Pk92B/ASK1.</text>
</comment>
<dbReference type="EMBL" id="LR899012">
    <property type="protein sequence ID" value="CAD7087423.1"/>
    <property type="molecule type" value="Genomic_DNA"/>
</dbReference>
<dbReference type="Gene3D" id="3.40.50.1240">
    <property type="entry name" value="Phosphoglycerate mutase-like"/>
    <property type="match status" value="1"/>
</dbReference>
<proteinExistence type="inferred from homology"/>
<comment type="similarity">
    <text evidence="2">Belongs to the phosphoglycerate mutase family. BPG-dependent PGAM subfamily.</text>
</comment>
<evidence type="ECO:0000256" key="12">
    <source>
        <dbReference type="ARBA" id="ARBA00042520"/>
    </source>
</evidence>
<keyword evidence="5" id="KW-0378">Hydrolase</keyword>
<dbReference type="GO" id="GO:0090141">
    <property type="term" value="P:positive regulation of mitochondrial fission"/>
    <property type="evidence" value="ECO:0007669"/>
    <property type="project" value="TreeGrafter"/>
</dbReference>
<evidence type="ECO:0000256" key="14">
    <source>
        <dbReference type="ARBA" id="ARBA00048336"/>
    </source>
</evidence>
<dbReference type="PANTHER" id="PTHR20935:SF0">
    <property type="entry name" value="SERINE_THREONINE-PROTEIN PHOSPHATASE PGAM5, MITOCHONDRIAL"/>
    <property type="match status" value="1"/>
</dbReference>
<dbReference type="Pfam" id="PF00300">
    <property type="entry name" value="His_Phos_1"/>
    <property type="match status" value="2"/>
</dbReference>
<sequence>MGPWMHLQKLSALAVGSAGGVVLYMYATQDERRRFVAASWTTNSKPSKCAVWDYNWDRREPTSLVEPLGHHPTPDDENKYRASLEKTKSKATRHIILVRHGEYLDKCLVEADRVLTPVGRQQANYTGQRLAQLNIKWDKMVVSTQVRAQETAEIIAQSLRSVPVEHCSLIREGAPIPPEPPVNHWKPEPAQFYRDGARIEAAFRKYFYRAEADQKEHSYTLLVGHGNVIRYFTCRALQFPPEAWLRISLNHGSITWISILPSGRVTLRTLGDSGHIPPELITHK</sequence>
<accession>A0A7R8YW14</accession>
<evidence type="ECO:0000256" key="11">
    <source>
        <dbReference type="ARBA" id="ARBA00040722"/>
    </source>
</evidence>
<protein>
    <recommendedName>
        <fullName evidence="10">Serine/threonine-protein phosphatase PGAM5, mitochondrial</fullName>
        <ecNumber evidence="3">3.1.3.16</ecNumber>
    </recommendedName>
    <alternativeName>
        <fullName evidence="12">Phosphoglycerate mutase family member 5 homolog</fullName>
    </alternativeName>
    <alternativeName>
        <fullName evidence="11">Serine/threonine-protein phosphatase Pgam5, mitochondrial</fullName>
    </alternativeName>
</protein>
<evidence type="ECO:0000256" key="9">
    <source>
        <dbReference type="ARBA" id="ARBA00038605"/>
    </source>
</evidence>
<name>A0A7R8YW14_HERIL</name>
<evidence type="ECO:0000313" key="16">
    <source>
        <dbReference type="Proteomes" id="UP000594454"/>
    </source>
</evidence>
<evidence type="ECO:0000256" key="10">
    <source>
        <dbReference type="ARBA" id="ARBA00039765"/>
    </source>
</evidence>
<dbReference type="InterPro" id="IPR013078">
    <property type="entry name" value="His_Pase_superF_clade-1"/>
</dbReference>
<keyword evidence="16" id="KW-1185">Reference proteome</keyword>
<evidence type="ECO:0000256" key="5">
    <source>
        <dbReference type="ARBA" id="ARBA00022801"/>
    </source>
</evidence>
<evidence type="ECO:0000256" key="3">
    <source>
        <dbReference type="ARBA" id="ARBA00013081"/>
    </source>
</evidence>
<dbReference type="InParanoid" id="A0A7R8YW14"/>
<dbReference type="AlphaFoldDB" id="A0A7R8YW14"/>
<comment type="catalytic activity">
    <reaction evidence="14">
        <text>O-phospho-L-threonyl-[protein] + H2O = L-threonyl-[protein] + phosphate</text>
        <dbReference type="Rhea" id="RHEA:47004"/>
        <dbReference type="Rhea" id="RHEA-COMP:11060"/>
        <dbReference type="Rhea" id="RHEA-COMP:11605"/>
        <dbReference type="ChEBI" id="CHEBI:15377"/>
        <dbReference type="ChEBI" id="CHEBI:30013"/>
        <dbReference type="ChEBI" id="CHEBI:43474"/>
        <dbReference type="ChEBI" id="CHEBI:61977"/>
        <dbReference type="EC" id="3.1.3.16"/>
    </reaction>
</comment>
<comment type="function">
    <text evidence="8">Displays phosphatase activity for serine/threonine residues, and dephosphorylates and activates Pk92B kinase. Has apparently no phosphoglycerate mutase activity.</text>
</comment>